<proteinExistence type="predicted"/>
<dbReference type="PANTHER" id="PTHR31672">
    <property type="entry name" value="BNACNNG10540D PROTEIN"/>
    <property type="match status" value="1"/>
</dbReference>
<dbReference type="Proteomes" id="UP000015105">
    <property type="component" value="Chromosome 2D"/>
</dbReference>
<evidence type="ECO:0000313" key="1">
    <source>
        <dbReference type="EnsemblPlants" id="AET2Gv20167100.1"/>
    </source>
</evidence>
<reference evidence="1" key="5">
    <citation type="journal article" date="2021" name="G3 (Bethesda)">
        <title>Aegilops tauschii genome assembly Aet v5.0 features greater sequence contiguity and improved annotation.</title>
        <authorList>
            <person name="Wang L."/>
            <person name="Zhu T."/>
            <person name="Rodriguez J.C."/>
            <person name="Deal K.R."/>
            <person name="Dubcovsky J."/>
            <person name="McGuire P.E."/>
            <person name="Lux T."/>
            <person name="Spannagl M."/>
            <person name="Mayer K.F.X."/>
            <person name="Baldrich P."/>
            <person name="Meyers B.C."/>
            <person name="Huo N."/>
            <person name="Gu Y.Q."/>
            <person name="Zhou H."/>
            <person name="Devos K.M."/>
            <person name="Bennetzen J.L."/>
            <person name="Unver T."/>
            <person name="Budak H."/>
            <person name="Gulick P.J."/>
            <person name="Galiba G."/>
            <person name="Kalapos B."/>
            <person name="Nelson D.R."/>
            <person name="Li P."/>
            <person name="You F.M."/>
            <person name="Luo M.C."/>
            <person name="Dvorak J."/>
        </authorList>
    </citation>
    <scope>NUCLEOTIDE SEQUENCE [LARGE SCALE GENOMIC DNA]</scope>
    <source>
        <strain evidence="1">cv. AL8/78</strain>
    </source>
</reference>
<evidence type="ECO:0008006" key="3">
    <source>
        <dbReference type="Google" id="ProtNLM"/>
    </source>
</evidence>
<dbReference type="Gramene" id="AET2Gv20167100.1">
    <property type="protein sequence ID" value="AET2Gv20167100.1"/>
    <property type="gene ID" value="AET2Gv20167100"/>
</dbReference>
<accession>A0A453AK84</accession>
<organism evidence="1 2">
    <name type="scientific">Aegilops tauschii subsp. strangulata</name>
    <name type="common">Goatgrass</name>
    <dbReference type="NCBI Taxonomy" id="200361"/>
    <lineage>
        <taxon>Eukaryota</taxon>
        <taxon>Viridiplantae</taxon>
        <taxon>Streptophyta</taxon>
        <taxon>Embryophyta</taxon>
        <taxon>Tracheophyta</taxon>
        <taxon>Spermatophyta</taxon>
        <taxon>Magnoliopsida</taxon>
        <taxon>Liliopsida</taxon>
        <taxon>Poales</taxon>
        <taxon>Poaceae</taxon>
        <taxon>BOP clade</taxon>
        <taxon>Pooideae</taxon>
        <taxon>Triticodae</taxon>
        <taxon>Triticeae</taxon>
        <taxon>Triticinae</taxon>
        <taxon>Aegilops</taxon>
    </lineage>
</organism>
<keyword evidence="2" id="KW-1185">Reference proteome</keyword>
<reference evidence="2" key="2">
    <citation type="journal article" date="2017" name="Nat. Plants">
        <title>The Aegilops tauschii genome reveals multiple impacts of transposons.</title>
        <authorList>
            <person name="Zhao G."/>
            <person name="Zou C."/>
            <person name="Li K."/>
            <person name="Wang K."/>
            <person name="Li T."/>
            <person name="Gao L."/>
            <person name="Zhang X."/>
            <person name="Wang H."/>
            <person name="Yang Z."/>
            <person name="Liu X."/>
            <person name="Jiang W."/>
            <person name="Mao L."/>
            <person name="Kong X."/>
            <person name="Jiao Y."/>
            <person name="Jia J."/>
        </authorList>
    </citation>
    <scope>NUCLEOTIDE SEQUENCE [LARGE SCALE GENOMIC DNA]</scope>
    <source>
        <strain evidence="2">cv. AL8/78</strain>
    </source>
</reference>
<sequence>PATHQALSLPQSYSTLIPTHYPFLGAFGLGHNPRSNTYKVARIYYHSVDTRGTGGCRFTFRAEVFIIGRDQHWRQTTTPPPYPIIARRTATFFKGSLLWTIDVSIMRVGGDVAVRGFLRFNLTDESFSVTPAPPGCPDLGYSTFNLAEMCGELYLAHEGPKEEGSFRCRSVSIWACNDVDGSNPPRWVRRHVINVPHCIHLIATSKEGILFQDGSYNIMCSDRQSIEGVRHVATMHDLTYHHPDSNTYVNYPKEIVYSYDLIPYVPSMLPV</sequence>
<protein>
    <recommendedName>
        <fullName evidence="3">F-box associated domain-containing protein</fullName>
    </recommendedName>
</protein>
<dbReference type="AlphaFoldDB" id="A0A453AK84"/>
<dbReference type="PANTHER" id="PTHR31672:SF13">
    <property type="entry name" value="F-BOX PROTEIN CPR30-LIKE"/>
    <property type="match status" value="1"/>
</dbReference>
<evidence type="ECO:0000313" key="2">
    <source>
        <dbReference type="Proteomes" id="UP000015105"/>
    </source>
</evidence>
<reference evidence="1" key="3">
    <citation type="journal article" date="2017" name="Nature">
        <title>Genome sequence of the progenitor of the wheat D genome Aegilops tauschii.</title>
        <authorList>
            <person name="Luo M.C."/>
            <person name="Gu Y.Q."/>
            <person name="Puiu D."/>
            <person name="Wang H."/>
            <person name="Twardziok S.O."/>
            <person name="Deal K.R."/>
            <person name="Huo N."/>
            <person name="Zhu T."/>
            <person name="Wang L."/>
            <person name="Wang Y."/>
            <person name="McGuire P.E."/>
            <person name="Liu S."/>
            <person name="Long H."/>
            <person name="Ramasamy R.K."/>
            <person name="Rodriguez J.C."/>
            <person name="Van S.L."/>
            <person name="Yuan L."/>
            <person name="Wang Z."/>
            <person name="Xia Z."/>
            <person name="Xiao L."/>
            <person name="Anderson O.D."/>
            <person name="Ouyang S."/>
            <person name="Liang Y."/>
            <person name="Zimin A.V."/>
            <person name="Pertea G."/>
            <person name="Qi P."/>
            <person name="Bennetzen J.L."/>
            <person name="Dai X."/>
            <person name="Dawson M.W."/>
            <person name="Muller H.G."/>
            <person name="Kugler K."/>
            <person name="Rivarola-Duarte L."/>
            <person name="Spannagl M."/>
            <person name="Mayer K.F.X."/>
            <person name="Lu F.H."/>
            <person name="Bevan M.W."/>
            <person name="Leroy P."/>
            <person name="Li P."/>
            <person name="You F.M."/>
            <person name="Sun Q."/>
            <person name="Liu Z."/>
            <person name="Lyons E."/>
            <person name="Wicker T."/>
            <person name="Salzberg S.L."/>
            <person name="Devos K.M."/>
            <person name="Dvorak J."/>
        </authorList>
    </citation>
    <scope>NUCLEOTIDE SEQUENCE [LARGE SCALE GENOMIC DNA]</scope>
    <source>
        <strain evidence="1">cv. AL8/78</strain>
    </source>
</reference>
<reference evidence="1" key="4">
    <citation type="submission" date="2019-03" db="UniProtKB">
        <authorList>
            <consortium name="EnsemblPlants"/>
        </authorList>
    </citation>
    <scope>IDENTIFICATION</scope>
</reference>
<name>A0A453AK84_AEGTS</name>
<dbReference type="InterPro" id="IPR050796">
    <property type="entry name" value="SCF_F-box_component"/>
</dbReference>
<dbReference type="STRING" id="200361.A0A453AK84"/>
<dbReference type="EnsemblPlants" id="AET2Gv20167100.1">
    <property type="protein sequence ID" value="AET2Gv20167100.1"/>
    <property type="gene ID" value="AET2Gv20167100"/>
</dbReference>
<reference evidence="2" key="1">
    <citation type="journal article" date="2014" name="Science">
        <title>Ancient hybridizations among the ancestral genomes of bread wheat.</title>
        <authorList>
            <consortium name="International Wheat Genome Sequencing Consortium,"/>
            <person name="Marcussen T."/>
            <person name="Sandve S.R."/>
            <person name="Heier L."/>
            <person name="Spannagl M."/>
            <person name="Pfeifer M."/>
            <person name="Jakobsen K.S."/>
            <person name="Wulff B.B."/>
            <person name="Steuernagel B."/>
            <person name="Mayer K.F."/>
            <person name="Olsen O.A."/>
        </authorList>
    </citation>
    <scope>NUCLEOTIDE SEQUENCE [LARGE SCALE GENOMIC DNA]</scope>
    <source>
        <strain evidence="2">cv. AL8/78</strain>
    </source>
</reference>